<sequence length="740" mass="87453">MADIVQMRLEQMLPEIEDLEKKKIFNKAELTSIINKRKRFEYFLARRIPKKIDFLRYIEFELNLDALRKKRKDRIIEAVKANQKLLKSKGNDKTKEDVEKSEYLVSLMRVTLSDYSILRHVHSLYNRALKRFPGDVELWVQYLEWAQKSSNSKLLGKVFPRVISLHPTKDIFWVMAASWEFEKNGNALSGRTLLQRGLRINSESKKLWLEYFRLELLYLEKLRERRKILFGKTNNDNETENDESKEKPENESIELPELELESQSKNSGDILQQRIAELVEKTAKANAEDVLHPAFQAETDAQKAFFSGAISKLIYKNAINAIKDDLKFRLDFIKIYNKFGKWTSSGIDEIYESIKEDFKGNEEAQAILCERFVNAVDVNDSEFPLKLKMSIDAFETCISEINNKKIWQYYKEFLQKYLERCEEENLKLYLDKSLQKLYSRAQENKIMSEEMYLSWLDYVEENDEDEKAKEKQINDIINNGLQVYPNSSKLLYQNLSNKMSSNQSSLIPEFEKAIKQVKPNESYEIWDLYLNYLKEEMEAEHIDSDEINKKFKNTISTIRLDDSDYENFVLSKYLEWSKDTFDMTKFRSIVKDLIQSKQRTLPFFEKCIEIEVLSSKKEEDINVDIVIDDIMDVDENQNQINTNENTLNKLINKILNKEIKIDSSKLNLDIIGFLFEKAISYDISNIDLWLAYVIIEMKFNKSLNFASELYVRALNELKYNASDITSQLFEKRYQEIKKNL</sequence>
<dbReference type="Pfam" id="PF08640">
    <property type="entry name" value="U3_assoc_6"/>
    <property type="match status" value="1"/>
</dbReference>
<dbReference type="GO" id="GO:0030515">
    <property type="term" value="F:snoRNA binding"/>
    <property type="evidence" value="ECO:0007669"/>
    <property type="project" value="InterPro"/>
</dbReference>
<evidence type="ECO:0000256" key="3">
    <source>
        <dbReference type="ARBA" id="ARBA00022552"/>
    </source>
</evidence>
<comment type="similarity">
    <text evidence="2">Belongs to the UTP6 family.</text>
</comment>
<dbReference type="InterPro" id="IPR011990">
    <property type="entry name" value="TPR-like_helical_dom_sf"/>
</dbReference>
<evidence type="ECO:0000256" key="1">
    <source>
        <dbReference type="ARBA" id="ARBA00004604"/>
    </source>
</evidence>
<dbReference type="SUPFAM" id="SSF48452">
    <property type="entry name" value="TPR-like"/>
    <property type="match status" value="1"/>
</dbReference>
<evidence type="ECO:0000256" key="5">
    <source>
        <dbReference type="ARBA" id="ARBA00023242"/>
    </source>
</evidence>
<evidence type="ECO:0000313" key="10">
    <source>
        <dbReference type="Proteomes" id="UP000193719"/>
    </source>
</evidence>
<dbReference type="InterPro" id="IPR013949">
    <property type="entry name" value="Utp6"/>
</dbReference>
<dbReference type="OrthoDB" id="28112at2759"/>
<gene>
    <name evidence="9" type="ORF">BCR36DRAFT_327205</name>
</gene>
<keyword evidence="4" id="KW-0677">Repeat</keyword>
<feature type="domain" description="U3 small nucleolar RNA-associated protein 6 N-terminal" evidence="7">
    <location>
        <begin position="9"/>
        <end position="83"/>
    </location>
</feature>
<feature type="domain" description="U3 small nucleolar RNA-associated protein 6 homolog C-terminal" evidence="8">
    <location>
        <begin position="391"/>
        <end position="612"/>
    </location>
</feature>
<organism evidence="9 10">
    <name type="scientific">Piromyces finnis</name>
    <dbReference type="NCBI Taxonomy" id="1754191"/>
    <lineage>
        <taxon>Eukaryota</taxon>
        <taxon>Fungi</taxon>
        <taxon>Fungi incertae sedis</taxon>
        <taxon>Chytridiomycota</taxon>
        <taxon>Chytridiomycota incertae sedis</taxon>
        <taxon>Neocallimastigomycetes</taxon>
        <taxon>Neocallimastigales</taxon>
        <taxon>Neocallimastigaceae</taxon>
        <taxon>Piromyces</taxon>
    </lineage>
</organism>
<evidence type="ECO:0000259" key="8">
    <source>
        <dbReference type="Pfam" id="PF24892"/>
    </source>
</evidence>
<keyword evidence="5" id="KW-0539">Nucleus</keyword>
<proteinExistence type="inferred from homology"/>
<dbReference type="InterPro" id="IPR003107">
    <property type="entry name" value="HAT"/>
</dbReference>
<comment type="subcellular location">
    <subcellularLocation>
        <location evidence="1">Nucleus</location>
        <location evidence="1">Nucleolus</location>
    </subcellularLocation>
</comment>
<keyword evidence="10" id="KW-1185">Reference proteome</keyword>
<evidence type="ECO:0000313" key="9">
    <source>
        <dbReference type="EMBL" id="ORX50393.1"/>
    </source>
</evidence>
<dbReference type="Proteomes" id="UP000193719">
    <property type="component" value="Unassembled WGS sequence"/>
</dbReference>
<dbReference type="EMBL" id="MCFH01000021">
    <property type="protein sequence ID" value="ORX50393.1"/>
    <property type="molecule type" value="Genomic_DNA"/>
</dbReference>
<evidence type="ECO:0000256" key="4">
    <source>
        <dbReference type="ARBA" id="ARBA00022737"/>
    </source>
</evidence>
<dbReference type="InterPro" id="IPR055347">
    <property type="entry name" value="UTP6_N"/>
</dbReference>
<dbReference type="InterPro" id="IPR056907">
    <property type="entry name" value="UTP6_C"/>
</dbReference>
<keyword evidence="3" id="KW-0698">rRNA processing</keyword>
<dbReference type="STRING" id="1754191.A0A1Y1VA68"/>
<comment type="caution">
    <text evidence="9">The sequence shown here is derived from an EMBL/GenBank/DDBJ whole genome shotgun (WGS) entry which is preliminary data.</text>
</comment>
<evidence type="ECO:0008006" key="11">
    <source>
        <dbReference type="Google" id="ProtNLM"/>
    </source>
</evidence>
<evidence type="ECO:0000259" key="7">
    <source>
        <dbReference type="Pfam" id="PF08640"/>
    </source>
</evidence>
<reference evidence="9 10" key="1">
    <citation type="submission" date="2016-08" db="EMBL/GenBank/DDBJ databases">
        <title>Genomes of anaerobic fungi encode conserved fungal cellulosomes for biomass hydrolysis.</title>
        <authorList>
            <consortium name="DOE Joint Genome Institute"/>
            <person name="Haitjema C.H."/>
            <person name="Gilmore S.P."/>
            <person name="Henske J.K."/>
            <person name="Solomon K.V."/>
            <person name="De Groot R."/>
            <person name="Kuo A."/>
            <person name="Mondo S.J."/>
            <person name="Salamov A.A."/>
            <person name="Labutti K."/>
            <person name="Zhao Z."/>
            <person name="Chiniquy J."/>
            <person name="Barry K."/>
            <person name="Brewer H.M."/>
            <person name="Purvine S.O."/>
            <person name="Wright A.T."/>
            <person name="Boxma B."/>
            <person name="Van Alen T."/>
            <person name="Hackstein J.H."/>
            <person name="Baker S.E."/>
            <person name="Grigoriev I.V."/>
            <person name="O'Malley M.A."/>
        </authorList>
    </citation>
    <scope>NUCLEOTIDE SEQUENCE [LARGE SCALE GENOMIC DNA]</scope>
    <source>
        <strain evidence="10">finn</strain>
    </source>
</reference>
<dbReference type="AlphaFoldDB" id="A0A1Y1VA68"/>
<name>A0A1Y1VA68_9FUNG</name>
<reference evidence="9 10" key="2">
    <citation type="submission" date="2016-08" db="EMBL/GenBank/DDBJ databases">
        <title>Pervasive Adenine N6-methylation of Active Genes in Fungi.</title>
        <authorList>
            <consortium name="DOE Joint Genome Institute"/>
            <person name="Mondo S.J."/>
            <person name="Dannebaum R.O."/>
            <person name="Kuo R.C."/>
            <person name="Labutti K."/>
            <person name="Haridas S."/>
            <person name="Kuo A."/>
            <person name="Salamov A."/>
            <person name="Ahrendt S.R."/>
            <person name="Lipzen A."/>
            <person name="Sullivan W."/>
            <person name="Andreopoulos W.B."/>
            <person name="Clum A."/>
            <person name="Lindquist E."/>
            <person name="Daum C."/>
            <person name="Ramamoorthy G.K."/>
            <person name="Gryganskyi A."/>
            <person name="Culley D."/>
            <person name="Magnuson J.K."/>
            <person name="James T.Y."/>
            <person name="O'Malley M.A."/>
            <person name="Stajich J.E."/>
            <person name="Spatafora J.W."/>
            <person name="Visel A."/>
            <person name="Grigoriev I.V."/>
        </authorList>
    </citation>
    <scope>NUCLEOTIDE SEQUENCE [LARGE SCALE GENOMIC DNA]</scope>
    <source>
        <strain evidence="10">finn</strain>
    </source>
</reference>
<dbReference type="Pfam" id="PF24892">
    <property type="entry name" value="UTP6_C"/>
    <property type="match status" value="1"/>
</dbReference>
<protein>
    <recommendedName>
        <fullName evidence="11">U3 small nucleolar RNA-associated protein 6</fullName>
    </recommendedName>
</protein>
<dbReference type="GO" id="GO:0034388">
    <property type="term" value="C:Pwp2p-containing subcomplex of 90S preribosome"/>
    <property type="evidence" value="ECO:0007669"/>
    <property type="project" value="TreeGrafter"/>
</dbReference>
<dbReference type="GO" id="GO:0032040">
    <property type="term" value="C:small-subunit processome"/>
    <property type="evidence" value="ECO:0007669"/>
    <property type="project" value="TreeGrafter"/>
</dbReference>
<dbReference type="Gene3D" id="1.25.40.10">
    <property type="entry name" value="Tetratricopeptide repeat domain"/>
    <property type="match status" value="2"/>
</dbReference>
<dbReference type="PANTHER" id="PTHR23271">
    <property type="entry name" value="HEPATOCELLULAR CARCINOMA-ASSOCIATED ANTIGEN 66"/>
    <property type="match status" value="1"/>
</dbReference>
<evidence type="ECO:0000256" key="2">
    <source>
        <dbReference type="ARBA" id="ARBA00010734"/>
    </source>
</evidence>
<evidence type="ECO:0000256" key="6">
    <source>
        <dbReference type="SAM" id="MobiDB-lite"/>
    </source>
</evidence>
<accession>A0A1Y1VA68</accession>
<dbReference type="GO" id="GO:0000462">
    <property type="term" value="P:maturation of SSU-rRNA from tricistronic rRNA transcript (SSU-rRNA, 5.8S rRNA, LSU-rRNA)"/>
    <property type="evidence" value="ECO:0007669"/>
    <property type="project" value="InterPro"/>
</dbReference>
<dbReference type="SMART" id="SM00386">
    <property type="entry name" value="HAT"/>
    <property type="match status" value="8"/>
</dbReference>
<dbReference type="PANTHER" id="PTHR23271:SF1">
    <property type="entry name" value="U3 SMALL NUCLEOLAR RNA-ASSOCIATED PROTEIN 6 HOMOLOG"/>
    <property type="match status" value="1"/>
</dbReference>
<feature type="region of interest" description="Disordered" evidence="6">
    <location>
        <begin position="233"/>
        <end position="258"/>
    </location>
</feature>